<dbReference type="PANTHER" id="PTHR21461">
    <property type="entry name" value="GLYCOSYLTRANSFERASE FAMILY 92 PROTEIN"/>
    <property type="match status" value="1"/>
</dbReference>
<gene>
    <name evidence="9" type="ORF">HPBE_LOCUS10465</name>
</gene>
<reference evidence="11" key="2">
    <citation type="submission" date="2019-09" db="UniProtKB">
        <authorList>
            <consortium name="WormBaseParasite"/>
        </authorList>
    </citation>
    <scope>IDENTIFICATION</scope>
</reference>
<evidence type="ECO:0000313" key="11">
    <source>
        <dbReference type="WBParaSite" id="HPBE_0001046401-mRNA-1"/>
    </source>
</evidence>
<comment type="subcellular location">
    <subcellularLocation>
        <location evidence="1">Membrane</location>
        <topology evidence="1">Single-pass membrane protein</topology>
    </subcellularLocation>
</comment>
<dbReference type="Proteomes" id="UP000050761">
    <property type="component" value="Unassembled WGS sequence"/>
</dbReference>
<evidence type="ECO:0000256" key="3">
    <source>
        <dbReference type="ARBA" id="ARBA00022676"/>
    </source>
</evidence>
<keyword evidence="3 8" id="KW-0328">Glycosyltransferase</keyword>
<proteinExistence type="inferred from homology"/>
<dbReference type="GO" id="GO:0005737">
    <property type="term" value="C:cytoplasm"/>
    <property type="evidence" value="ECO:0007669"/>
    <property type="project" value="TreeGrafter"/>
</dbReference>
<organism evidence="10 11">
    <name type="scientific">Heligmosomoides polygyrus</name>
    <name type="common">Parasitic roundworm</name>
    <dbReference type="NCBI Taxonomy" id="6339"/>
    <lineage>
        <taxon>Eukaryota</taxon>
        <taxon>Metazoa</taxon>
        <taxon>Ecdysozoa</taxon>
        <taxon>Nematoda</taxon>
        <taxon>Chromadorea</taxon>
        <taxon>Rhabditida</taxon>
        <taxon>Rhabditina</taxon>
        <taxon>Rhabditomorpha</taxon>
        <taxon>Strongyloidea</taxon>
        <taxon>Heligmosomidae</taxon>
        <taxon>Heligmosomoides</taxon>
    </lineage>
</organism>
<keyword evidence="4 8" id="KW-0808">Transferase</keyword>
<evidence type="ECO:0000313" key="10">
    <source>
        <dbReference type="Proteomes" id="UP000050761"/>
    </source>
</evidence>
<dbReference type="Pfam" id="PF01697">
    <property type="entry name" value="Glyco_transf_92"/>
    <property type="match status" value="1"/>
</dbReference>
<keyword evidence="10" id="KW-1185">Reference proteome</keyword>
<accession>A0A3P7YBJ0</accession>
<keyword evidence="5" id="KW-0812">Transmembrane</keyword>
<evidence type="ECO:0000256" key="2">
    <source>
        <dbReference type="ARBA" id="ARBA00007647"/>
    </source>
</evidence>
<dbReference type="InterPro" id="IPR008166">
    <property type="entry name" value="Glyco_transf_92"/>
</dbReference>
<dbReference type="OrthoDB" id="2526284at2759"/>
<dbReference type="PANTHER" id="PTHR21461:SF40">
    <property type="entry name" value="GLYCOSYLTRANSFERASE FAMILY 92 PROTEIN"/>
    <property type="match status" value="1"/>
</dbReference>
<evidence type="ECO:0000256" key="1">
    <source>
        <dbReference type="ARBA" id="ARBA00004167"/>
    </source>
</evidence>
<evidence type="ECO:0000256" key="7">
    <source>
        <dbReference type="ARBA" id="ARBA00023136"/>
    </source>
</evidence>
<sequence length="238" mass="27976">MEPAVKSEVFPEFTVYCCARHGAYYMSLTNTEKEEINETVSITDRRIDKPKYTLSLCVKPMYGMNSKFILFTEYIEHYKLQGVQHFYIYVKDLIKHYVKNGEAEVVYFRKEQDRPSIEWHLVGTQDCIHRSRHHSAYTIYADMDERILPTTSNTTLVAYVKYVRNVTADLRKVQKTAQVPIKTLLEERRAHTRCSSCEKYVSLRCYPTIESVHFECLFIVIISQSLGCFIQVFNLCFI</sequence>
<evidence type="ECO:0000256" key="8">
    <source>
        <dbReference type="RuleBase" id="RU366017"/>
    </source>
</evidence>
<dbReference type="EC" id="2.4.1.-" evidence="8"/>
<reference evidence="9 10" key="1">
    <citation type="submission" date="2018-11" db="EMBL/GenBank/DDBJ databases">
        <authorList>
            <consortium name="Pathogen Informatics"/>
        </authorList>
    </citation>
    <scope>NUCLEOTIDE SEQUENCE [LARGE SCALE GENOMIC DNA]</scope>
</reference>
<evidence type="ECO:0000256" key="4">
    <source>
        <dbReference type="ARBA" id="ARBA00022679"/>
    </source>
</evidence>
<evidence type="ECO:0000256" key="5">
    <source>
        <dbReference type="ARBA" id="ARBA00022692"/>
    </source>
</evidence>
<name>A0A183FRJ7_HELPZ</name>
<dbReference type="WBParaSite" id="HPBE_0001046401-mRNA-1">
    <property type="protein sequence ID" value="HPBE_0001046401-mRNA-1"/>
    <property type="gene ID" value="HPBE_0001046401"/>
</dbReference>
<dbReference type="AlphaFoldDB" id="A0A183FRJ7"/>
<dbReference type="GO" id="GO:0016020">
    <property type="term" value="C:membrane"/>
    <property type="evidence" value="ECO:0007669"/>
    <property type="project" value="UniProtKB-SubCell"/>
</dbReference>
<dbReference type="EMBL" id="UZAH01026773">
    <property type="protein sequence ID" value="VDO85176.1"/>
    <property type="molecule type" value="Genomic_DNA"/>
</dbReference>
<keyword evidence="7" id="KW-0472">Membrane</keyword>
<protein>
    <recommendedName>
        <fullName evidence="8">Glycosyltransferase family 92 protein</fullName>
        <ecNumber evidence="8">2.4.1.-</ecNumber>
    </recommendedName>
</protein>
<accession>A0A183FRJ7</accession>
<evidence type="ECO:0000313" key="9">
    <source>
        <dbReference type="EMBL" id="VDO85176.1"/>
    </source>
</evidence>
<evidence type="ECO:0000256" key="6">
    <source>
        <dbReference type="ARBA" id="ARBA00022989"/>
    </source>
</evidence>
<dbReference type="GO" id="GO:0016757">
    <property type="term" value="F:glycosyltransferase activity"/>
    <property type="evidence" value="ECO:0007669"/>
    <property type="project" value="UniProtKB-UniRule"/>
</dbReference>
<comment type="similarity">
    <text evidence="2 8">Belongs to the glycosyltransferase 92 family.</text>
</comment>
<keyword evidence="6" id="KW-1133">Transmembrane helix</keyword>